<keyword evidence="5" id="KW-1185">Reference proteome</keyword>
<protein>
    <recommendedName>
        <fullName evidence="3">TadE-like domain-containing protein</fullName>
    </recommendedName>
</protein>
<evidence type="ECO:0000256" key="2">
    <source>
        <dbReference type="SAM" id="Phobius"/>
    </source>
</evidence>
<comment type="caution">
    <text evidence="4">The sequence shown here is derived from an EMBL/GenBank/DDBJ whole genome shotgun (WGS) entry which is preliminary data.</text>
</comment>
<keyword evidence="2" id="KW-0812">Transmembrane</keyword>
<evidence type="ECO:0000256" key="1">
    <source>
        <dbReference type="SAM" id="MobiDB-lite"/>
    </source>
</evidence>
<dbReference type="PATRIC" id="fig|28092.6.peg.3052"/>
<dbReference type="EMBL" id="LAQU01000012">
    <property type="protein sequence ID" value="KKB63226.1"/>
    <property type="molecule type" value="Genomic_DNA"/>
</dbReference>
<dbReference type="Pfam" id="PF07811">
    <property type="entry name" value="TadE"/>
    <property type="match status" value="1"/>
</dbReference>
<feature type="transmembrane region" description="Helical" evidence="2">
    <location>
        <begin position="43"/>
        <end position="65"/>
    </location>
</feature>
<reference evidence="4 5" key="1">
    <citation type="submission" date="2015-03" db="EMBL/GenBank/DDBJ databases">
        <title>Draft Genome Sequence of Burkholderia andropogonis type strain ICMP2807, isolated from Sorghum bicolor.</title>
        <authorList>
            <person name="Lopes-Santos L."/>
            <person name="Castro D.B."/>
            <person name="Ottoboni L.M."/>
            <person name="Park D."/>
            <person name="Weirc B.S."/>
            <person name="Destefano S.A."/>
        </authorList>
    </citation>
    <scope>NUCLEOTIDE SEQUENCE [LARGE SCALE GENOMIC DNA]</scope>
    <source>
        <strain evidence="4 5">ICMP2807</strain>
    </source>
</reference>
<name>A0A0F5JZB5_9BURK</name>
<dbReference type="InterPro" id="IPR012495">
    <property type="entry name" value="TadE-like_dom"/>
</dbReference>
<keyword evidence="2" id="KW-1133">Transmembrane helix</keyword>
<feature type="region of interest" description="Disordered" evidence="1">
    <location>
        <begin position="1"/>
        <end position="33"/>
    </location>
</feature>
<dbReference type="STRING" id="28092.WM40_12980"/>
<gene>
    <name evidence="4" type="ORF">WM40_12980</name>
</gene>
<dbReference type="AlphaFoldDB" id="A0A0F5JZB5"/>
<proteinExistence type="predicted"/>
<organism evidence="4 5">
    <name type="scientific">Robbsia andropogonis</name>
    <dbReference type="NCBI Taxonomy" id="28092"/>
    <lineage>
        <taxon>Bacteria</taxon>
        <taxon>Pseudomonadati</taxon>
        <taxon>Pseudomonadota</taxon>
        <taxon>Betaproteobacteria</taxon>
        <taxon>Burkholderiales</taxon>
        <taxon>Burkholderiaceae</taxon>
        <taxon>Robbsia</taxon>
    </lineage>
</organism>
<dbReference type="Proteomes" id="UP000033618">
    <property type="component" value="Unassembled WGS sequence"/>
</dbReference>
<feature type="domain" description="TadE-like" evidence="3">
    <location>
        <begin position="37"/>
        <end position="79"/>
    </location>
</feature>
<accession>A0A0F5JZB5</accession>
<keyword evidence="2" id="KW-0472">Membrane</keyword>
<sequence length="170" mass="17900">MGAHGQSAGPHVTAVDRTPSRGRRRPRAQDTRGQQRGVAAVEFALVFPVVFLLVYGLITWALILLAQQTLTLAVGEGARAALRYSTSPITAACAAVNNATTWLGSTACVTSTPSATACPYLSTQSCLKVTASYNYASKPLVPTLPFLNLVLPTTLTASTTVQLEPDVLIK</sequence>
<evidence type="ECO:0000313" key="4">
    <source>
        <dbReference type="EMBL" id="KKB63226.1"/>
    </source>
</evidence>
<evidence type="ECO:0000313" key="5">
    <source>
        <dbReference type="Proteomes" id="UP000033618"/>
    </source>
</evidence>
<evidence type="ECO:0000259" key="3">
    <source>
        <dbReference type="Pfam" id="PF07811"/>
    </source>
</evidence>